<keyword evidence="3 5" id="KW-0732">Signal</keyword>
<gene>
    <name evidence="6" type="ORF">AAIG11_14000</name>
</gene>
<feature type="signal peptide" evidence="5">
    <location>
        <begin position="1"/>
        <end position="20"/>
    </location>
</feature>
<evidence type="ECO:0000313" key="6">
    <source>
        <dbReference type="EMBL" id="MEN1761596.1"/>
    </source>
</evidence>
<dbReference type="CDD" id="cd13603">
    <property type="entry name" value="PBP2_TRAP_Siap_TeaA_like"/>
    <property type="match status" value="1"/>
</dbReference>
<accession>A0ABU9VWS1</accession>
<evidence type="ECO:0000256" key="1">
    <source>
        <dbReference type="ARBA" id="ARBA00009023"/>
    </source>
</evidence>
<feature type="chain" id="PRO_5046238435" evidence="5">
    <location>
        <begin position="21"/>
        <end position="343"/>
    </location>
</feature>
<comment type="caution">
    <text evidence="6">The sequence shown here is derived from an EMBL/GenBank/DDBJ whole genome shotgun (WGS) entry which is preliminary data.</text>
</comment>
<dbReference type="Pfam" id="PF03480">
    <property type="entry name" value="DctP"/>
    <property type="match status" value="1"/>
</dbReference>
<evidence type="ECO:0000313" key="7">
    <source>
        <dbReference type="Proteomes" id="UP001407405"/>
    </source>
</evidence>
<dbReference type="InterPro" id="IPR038404">
    <property type="entry name" value="TRAP_DctP_sf"/>
</dbReference>
<dbReference type="InterPro" id="IPR018389">
    <property type="entry name" value="DctP_fam"/>
</dbReference>
<proteinExistence type="inferred from homology"/>
<protein>
    <submittedName>
        <fullName evidence="6">TRAP transporter substrate-binding protein</fullName>
    </submittedName>
</protein>
<keyword evidence="2" id="KW-0813">Transport</keyword>
<dbReference type="Proteomes" id="UP001407405">
    <property type="component" value="Unassembled WGS sequence"/>
</dbReference>
<dbReference type="PANTHER" id="PTHR33376:SF7">
    <property type="entry name" value="C4-DICARBOXYLATE-BINDING PROTEIN DCTB"/>
    <property type="match status" value="1"/>
</dbReference>
<evidence type="ECO:0000256" key="4">
    <source>
        <dbReference type="SAM" id="MobiDB-lite"/>
    </source>
</evidence>
<dbReference type="Gene3D" id="3.40.190.170">
    <property type="entry name" value="Bacterial extracellular solute-binding protein, family 7"/>
    <property type="match status" value="1"/>
</dbReference>
<sequence>MKKATLALLLILVLLAGSLAGCGTSSTDSSAGSSDDGPIKINIGHTDSSQRSTHLWSEALAEYLEENAPGRFEVVVFPDGQLGDTPDLVSGIKTGNVTMMFDLSSVITSASGPASTSIDLPYLYPSFDAWEKGMFENGGLELFNETIADAGYYCIDMYYNGMRQVISRDKIYDSSDALSGQRVRIAQNDLNIEIWRAMGANPTPMAWGEVVTSLSQGQINALDHSLGVFNDFNLHEIAPYVTLTNHASSPFPIICSKEWIEALDPADREVLEAGVKMVAAEQRAEEYAKEQTYIDRFVAEGATVYELTSEEIAAFEASVQPVYDYQRGIVGDEMVQRWLDTRP</sequence>
<feature type="region of interest" description="Disordered" evidence="4">
    <location>
        <begin position="25"/>
        <end position="46"/>
    </location>
</feature>
<evidence type="ECO:0000256" key="5">
    <source>
        <dbReference type="SAM" id="SignalP"/>
    </source>
</evidence>
<dbReference type="RefSeq" id="WP_343186884.1">
    <property type="nucleotide sequence ID" value="NZ_JBCITM010000018.1"/>
</dbReference>
<name>A0ABU9VWS1_9CLOT</name>
<keyword evidence="7" id="KW-1185">Reference proteome</keyword>
<dbReference type="PROSITE" id="PS51257">
    <property type="entry name" value="PROKAR_LIPOPROTEIN"/>
    <property type="match status" value="1"/>
</dbReference>
<feature type="compositionally biased region" description="Low complexity" evidence="4">
    <location>
        <begin position="25"/>
        <end position="36"/>
    </location>
</feature>
<organism evidence="6 7">
    <name type="scientific">Anoxynatronum sibiricum</name>
    <dbReference type="NCBI Taxonomy" id="210623"/>
    <lineage>
        <taxon>Bacteria</taxon>
        <taxon>Bacillati</taxon>
        <taxon>Bacillota</taxon>
        <taxon>Clostridia</taxon>
        <taxon>Eubacteriales</taxon>
        <taxon>Clostridiaceae</taxon>
        <taxon>Anoxynatronum</taxon>
    </lineage>
</organism>
<reference evidence="6 7" key="1">
    <citation type="submission" date="2024-04" db="EMBL/GenBank/DDBJ databases">
        <title>Genome sequencing and metabolic network reconstruction of aminoacids and betaine degradation by Anoxynatronum sibiricum.</title>
        <authorList>
            <person name="Detkova E.N."/>
            <person name="Boltjanskaja Y.V."/>
            <person name="Mardanov A.V."/>
            <person name="Kevbrin V."/>
        </authorList>
    </citation>
    <scope>NUCLEOTIDE SEQUENCE [LARGE SCALE GENOMIC DNA]</scope>
    <source>
        <strain evidence="6 7">Z-7981</strain>
    </source>
</reference>
<evidence type="ECO:0000256" key="2">
    <source>
        <dbReference type="ARBA" id="ARBA00022448"/>
    </source>
</evidence>
<evidence type="ECO:0000256" key="3">
    <source>
        <dbReference type="ARBA" id="ARBA00022729"/>
    </source>
</evidence>
<dbReference type="EMBL" id="JBCITM010000018">
    <property type="protein sequence ID" value="MEN1761596.1"/>
    <property type="molecule type" value="Genomic_DNA"/>
</dbReference>
<dbReference type="PANTHER" id="PTHR33376">
    <property type="match status" value="1"/>
</dbReference>
<comment type="similarity">
    <text evidence="1">Belongs to the bacterial solute-binding protein 7 family.</text>
</comment>
<dbReference type="NCBIfam" id="NF037995">
    <property type="entry name" value="TRAP_S1"/>
    <property type="match status" value="1"/>
</dbReference>